<evidence type="ECO:0000313" key="2">
    <source>
        <dbReference type="Proteomes" id="UP000789920"/>
    </source>
</evidence>
<protein>
    <submittedName>
        <fullName evidence="1">31317_t:CDS:1</fullName>
    </submittedName>
</protein>
<keyword evidence="2" id="KW-1185">Reference proteome</keyword>
<comment type="caution">
    <text evidence="1">The sequence shown here is derived from an EMBL/GenBank/DDBJ whole genome shotgun (WGS) entry which is preliminary data.</text>
</comment>
<accession>A0ACA9R6A9</accession>
<feature type="non-terminal residue" evidence="1">
    <location>
        <position position="267"/>
    </location>
</feature>
<gene>
    <name evidence="1" type="ORF">RPERSI_LOCUS17301</name>
</gene>
<organism evidence="1 2">
    <name type="scientific">Racocetra persica</name>
    <dbReference type="NCBI Taxonomy" id="160502"/>
    <lineage>
        <taxon>Eukaryota</taxon>
        <taxon>Fungi</taxon>
        <taxon>Fungi incertae sedis</taxon>
        <taxon>Mucoromycota</taxon>
        <taxon>Glomeromycotina</taxon>
        <taxon>Glomeromycetes</taxon>
        <taxon>Diversisporales</taxon>
        <taxon>Gigasporaceae</taxon>
        <taxon>Racocetra</taxon>
    </lineage>
</organism>
<dbReference type="Proteomes" id="UP000789920">
    <property type="component" value="Unassembled WGS sequence"/>
</dbReference>
<evidence type="ECO:0000313" key="1">
    <source>
        <dbReference type="EMBL" id="CAG8778954.1"/>
    </source>
</evidence>
<proteinExistence type="predicted"/>
<reference evidence="1" key="1">
    <citation type="submission" date="2021-06" db="EMBL/GenBank/DDBJ databases">
        <authorList>
            <person name="Kallberg Y."/>
            <person name="Tangrot J."/>
            <person name="Rosling A."/>
        </authorList>
    </citation>
    <scope>NUCLEOTIDE SEQUENCE</scope>
    <source>
        <strain evidence="1">MA461A</strain>
    </source>
</reference>
<feature type="non-terminal residue" evidence="1">
    <location>
        <position position="1"/>
    </location>
</feature>
<sequence length="267" mass="30895">GSPDLIAARSVAEFLGTDHHEYTFTIQEGLDALHDVIYHLETYDVTTIRASTPMKRRNAWSAPSAVDFHKETVDRVKNLHTSDCLRANKSTMAWGLEARVPFLDKDFLDVVMTIDPEEKMPKDGKMEKYILRKAFDVSTTGDSHPYLPDSILWRQKEQFSDGVGYSWIDTLRDISEKSVTDDQLANSAKRWSKDPPQTKEAYWYREQFESLFPGDYCTESVVRWIPRRDWGCPEDPSGRAQSAHNSSYNQNDLNRFQPREHISERQL</sequence>
<dbReference type="EMBL" id="CAJVQC010044128">
    <property type="protein sequence ID" value="CAG8778954.1"/>
    <property type="molecule type" value="Genomic_DNA"/>
</dbReference>
<name>A0ACA9R6A9_9GLOM</name>